<evidence type="ECO:0000256" key="4">
    <source>
        <dbReference type="SAM" id="MobiDB-lite"/>
    </source>
</evidence>
<dbReference type="Gene3D" id="2.40.100.10">
    <property type="entry name" value="Cyclophilin-like"/>
    <property type="match status" value="1"/>
</dbReference>
<reference evidence="6 7" key="1">
    <citation type="submission" date="2018-06" db="EMBL/GenBank/DDBJ databases">
        <title>Genomic Encyclopedia of Type Strains, Phase IV (KMG-IV): sequencing the most valuable type-strain genomes for metagenomic binning, comparative biology and taxonomic classification.</title>
        <authorList>
            <person name="Goeker M."/>
        </authorList>
    </citation>
    <scope>NUCLEOTIDE SEQUENCE [LARGE SCALE GENOMIC DNA]</scope>
    <source>
        <strain evidence="6 7">DSM 45521</strain>
    </source>
</reference>
<keyword evidence="2" id="KW-0378">Hydrolase</keyword>
<evidence type="ECO:0000256" key="1">
    <source>
        <dbReference type="ARBA" id="ARBA00022741"/>
    </source>
</evidence>
<keyword evidence="3" id="KW-0067">ATP-binding</keyword>
<dbReference type="SUPFAM" id="SSF50891">
    <property type="entry name" value="Cyclophilin-like"/>
    <property type="match status" value="1"/>
</dbReference>
<name>A0A318RMA0_WILLI</name>
<dbReference type="NCBIfam" id="TIGR00724">
    <property type="entry name" value="urea_amlyse_rel"/>
    <property type="match status" value="1"/>
</dbReference>
<accession>A0A318RMA0</accession>
<evidence type="ECO:0000259" key="5">
    <source>
        <dbReference type="SMART" id="SM00797"/>
    </source>
</evidence>
<feature type="domain" description="Carboxyltransferase" evidence="5">
    <location>
        <begin position="25"/>
        <end position="292"/>
    </location>
</feature>
<protein>
    <submittedName>
        <fullName evidence="6">Biotin-dependent carboxylase-like uncharacterized protein</fullName>
    </submittedName>
</protein>
<evidence type="ECO:0000256" key="3">
    <source>
        <dbReference type="ARBA" id="ARBA00022840"/>
    </source>
</evidence>
<dbReference type="AlphaFoldDB" id="A0A318RMA0"/>
<sequence length="292" mass="29935">MSSLTVLATGPLTTVQDVGRPGLAALGVGPSGAADRRSYGLANRLLANPDAAAALEVTLGGLSLRVDAETWFAVTGADLDVLVDSGSGAAAVGRNASFVVPSGGTLTLGMARSGLRAYVAVRGGVDIGHTLGSRSTDTLSGLGPEPLSDGDVLAVGPRPGDLPDLDVAAVATPEAGEVELGVLRGPRDDWVVDVDDLVRTVWQTSDHSDRVGMRLSGKAPGLRHRDENGQLPSEGLVRGSIQVPPGGEPVLFLADHPMTGGYPVVAVLVANDTDTAAQIRPGQSIRLHWSRR</sequence>
<dbReference type="InterPro" id="IPR029000">
    <property type="entry name" value="Cyclophilin-like_dom_sf"/>
</dbReference>
<keyword evidence="1" id="KW-0547">Nucleotide-binding</keyword>
<feature type="region of interest" description="Disordered" evidence="4">
    <location>
        <begin position="212"/>
        <end position="231"/>
    </location>
</feature>
<dbReference type="EMBL" id="QJSP01000003">
    <property type="protein sequence ID" value="PYE19433.1"/>
    <property type="molecule type" value="Genomic_DNA"/>
</dbReference>
<proteinExistence type="predicted"/>
<keyword evidence="7" id="KW-1185">Reference proteome</keyword>
<dbReference type="PANTHER" id="PTHR43309:SF3">
    <property type="entry name" value="5-OXOPROLINASE SUBUNIT C"/>
    <property type="match status" value="1"/>
</dbReference>
<comment type="caution">
    <text evidence="6">The sequence shown here is derived from an EMBL/GenBank/DDBJ whole genome shotgun (WGS) entry which is preliminary data.</text>
</comment>
<gene>
    <name evidence="6" type="ORF">DFR67_103346</name>
</gene>
<dbReference type="Pfam" id="PF02626">
    <property type="entry name" value="CT_A_B"/>
    <property type="match status" value="1"/>
</dbReference>
<organism evidence="6 7">
    <name type="scientific">Williamsia limnetica</name>
    <dbReference type="NCBI Taxonomy" id="882452"/>
    <lineage>
        <taxon>Bacteria</taxon>
        <taxon>Bacillati</taxon>
        <taxon>Actinomycetota</taxon>
        <taxon>Actinomycetes</taxon>
        <taxon>Mycobacteriales</taxon>
        <taxon>Nocardiaceae</taxon>
        <taxon>Williamsia</taxon>
    </lineage>
</organism>
<dbReference type="GO" id="GO:0005524">
    <property type="term" value="F:ATP binding"/>
    <property type="evidence" value="ECO:0007669"/>
    <property type="project" value="UniProtKB-KW"/>
</dbReference>
<evidence type="ECO:0000313" key="6">
    <source>
        <dbReference type="EMBL" id="PYE19433.1"/>
    </source>
</evidence>
<dbReference type="RefSeq" id="WP_110468615.1">
    <property type="nucleotide sequence ID" value="NZ_QJSP01000003.1"/>
</dbReference>
<dbReference type="SMART" id="SM00797">
    <property type="entry name" value="AHS2"/>
    <property type="match status" value="1"/>
</dbReference>
<dbReference type="GO" id="GO:0016787">
    <property type="term" value="F:hydrolase activity"/>
    <property type="evidence" value="ECO:0007669"/>
    <property type="project" value="UniProtKB-KW"/>
</dbReference>
<dbReference type="OrthoDB" id="9768696at2"/>
<evidence type="ECO:0000313" key="7">
    <source>
        <dbReference type="Proteomes" id="UP000247591"/>
    </source>
</evidence>
<dbReference type="Proteomes" id="UP000247591">
    <property type="component" value="Unassembled WGS sequence"/>
</dbReference>
<dbReference type="PANTHER" id="PTHR43309">
    <property type="entry name" value="5-OXOPROLINASE SUBUNIT C"/>
    <property type="match status" value="1"/>
</dbReference>
<dbReference type="InterPro" id="IPR003778">
    <property type="entry name" value="CT_A_B"/>
</dbReference>
<evidence type="ECO:0000256" key="2">
    <source>
        <dbReference type="ARBA" id="ARBA00022801"/>
    </source>
</evidence>
<dbReference type="InterPro" id="IPR052708">
    <property type="entry name" value="PxpC"/>
</dbReference>